<protein>
    <submittedName>
        <fullName evidence="2">Uncharacterized protein</fullName>
    </submittedName>
</protein>
<sequence>MGDVGCSASLCILLGGCFFTKLSESPSATSNATGDCGMGVILPLKASGAGCTAVDPPQPIAIFETKVSSISEYEMKTLNKFIKTICNGFPKVSTHDGNVRGN</sequence>
<feature type="signal peptide" evidence="1">
    <location>
        <begin position="1"/>
        <end position="24"/>
    </location>
</feature>
<evidence type="ECO:0000313" key="2">
    <source>
        <dbReference type="EMBL" id="CAG6773695.1"/>
    </source>
</evidence>
<dbReference type="EMBL" id="HBUF01592106">
    <property type="protein sequence ID" value="CAG6773696.1"/>
    <property type="molecule type" value="Transcribed_RNA"/>
</dbReference>
<feature type="chain" id="PRO_5036429040" evidence="1">
    <location>
        <begin position="25"/>
        <end position="102"/>
    </location>
</feature>
<name>A0A8D9AZ92_9HEMI</name>
<reference evidence="2" key="1">
    <citation type="submission" date="2021-05" db="EMBL/GenBank/DDBJ databases">
        <authorList>
            <person name="Alioto T."/>
            <person name="Alioto T."/>
            <person name="Gomez Garrido J."/>
        </authorList>
    </citation>
    <scope>NUCLEOTIDE SEQUENCE</scope>
</reference>
<keyword evidence="1" id="KW-0732">Signal</keyword>
<accession>A0A8D9AZ92</accession>
<organism evidence="2">
    <name type="scientific">Cacopsylla melanoneura</name>
    <dbReference type="NCBI Taxonomy" id="428564"/>
    <lineage>
        <taxon>Eukaryota</taxon>
        <taxon>Metazoa</taxon>
        <taxon>Ecdysozoa</taxon>
        <taxon>Arthropoda</taxon>
        <taxon>Hexapoda</taxon>
        <taxon>Insecta</taxon>
        <taxon>Pterygota</taxon>
        <taxon>Neoptera</taxon>
        <taxon>Paraneoptera</taxon>
        <taxon>Hemiptera</taxon>
        <taxon>Sternorrhyncha</taxon>
        <taxon>Psylloidea</taxon>
        <taxon>Psyllidae</taxon>
        <taxon>Psyllinae</taxon>
        <taxon>Cacopsylla</taxon>
    </lineage>
</organism>
<dbReference type="AlphaFoldDB" id="A0A8D9AZ92"/>
<evidence type="ECO:0000256" key="1">
    <source>
        <dbReference type="SAM" id="SignalP"/>
    </source>
</evidence>
<dbReference type="EMBL" id="HBUF01592105">
    <property type="protein sequence ID" value="CAG6773695.1"/>
    <property type="molecule type" value="Transcribed_RNA"/>
</dbReference>
<proteinExistence type="predicted"/>